<keyword evidence="2" id="KW-1015">Disulfide bond</keyword>
<dbReference type="PANTHER" id="PTHR28627:SF1">
    <property type="entry name" value="CYTOCHROME C OXIDASE ASSEMBLY FACTOR 5"/>
    <property type="match status" value="1"/>
</dbReference>
<keyword evidence="5" id="KW-1185">Reference proteome</keyword>
<protein>
    <submittedName>
        <fullName evidence="4">Cytochrome c oxidase assembly protein PET191-domain-containing protein</fullName>
    </submittedName>
</protein>
<dbReference type="GeneID" id="77725133"/>
<gene>
    <name evidence="4" type="ORF">MKK02DRAFT_18358</name>
</gene>
<dbReference type="PANTHER" id="PTHR28627">
    <property type="entry name" value="CYTOCHROME C OXIDASE ASSEMBLY FACTOR 5"/>
    <property type="match status" value="1"/>
</dbReference>
<accession>A0AA38H3P8</accession>
<comment type="caution">
    <text evidence="4">The sequence shown here is derived from an EMBL/GenBank/DDBJ whole genome shotgun (WGS) entry which is preliminary data.</text>
</comment>
<evidence type="ECO:0000313" key="4">
    <source>
        <dbReference type="EMBL" id="KAI9633366.1"/>
    </source>
</evidence>
<reference evidence="4" key="1">
    <citation type="journal article" date="2022" name="G3 (Bethesda)">
        <title>High quality genome of the basidiomycete yeast Dioszegia hungarica PDD-24b-2 isolated from cloud water.</title>
        <authorList>
            <person name="Jarrige D."/>
            <person name="Haridas S."/>
            <person name="Bleykasten-Grosshans C."/>
            <person name="Joly M."/>
            <person name="Nadalig T."/>
            <person name="Sancelme M."/>
            <person name="Vuilleumier S."/>
            <person name="Grigoriev I.V."/>
            <person name="Amato P."/>
            <person name="Bringel F."/>
        </authorList>
    </citation>
    <scope>NUCLEOTIDE SEQUENCE</scope>
    <source>
        <strain evidence="4">PDD-24b-2</strain>
    </source>
</reference>
<dbReference type="EMBL" id="JAKWFO010000010">
    <property type="protein sequence ID" value="KAI9633366.1"/>
    <property type="molecule type" value="Genomic_DNA"/>
</dbReference>
<sequence>MTGAACQSIRDDLVACLLRTDCVLRSGKTPQECLKSPDLPIQCQHLITAFADCKKGMLDPKRRFRGNHLSHREAGNDGFGAGQGVVDIDPEDKKR</sequence>
<dbReference type="InterPro" id="IPR018793">
    <property type="entry name" value="Cyt_c_oxidase_assmbl_Pet191"/>
</dbReference>
<comment type="similarity">
    <text evidence="1">Belongs to the PET191 family.</text>
</comment>
<evidence type="ECO:0000313" key="5">
    <source>
        <dbReference type="Proteomes" id="UP001164286"/>
    </source>
</evidence>
<organism evidence="4 5">
    <name type="scientific">Dioszegia hungarica</name>
    <dbReference type="NCBI Taxonomy" id="4972"/>
    <lineage>
        <taxon>Eukaryota</taxon>
        <taxon>Fungi</taxon>
        <taxon>Dikarya</taxon>
        <taxon>Basidiomycota</taxon>
        <taxon>Agaricomycotina</taxon>
        <taxon>Tremellomycetes</taxon>
        <taxon>Tremellales</taxon>
        <taxon>Bulleribasidiaceae</taxon>
        <taxon>Dioszegia</taxon>
    </lineage>
</organism>
<dbReference type="AlphaFoldDB" id="A0AA38H3P8"/>
<dbReference type="Pfam" id="PF10203">
    <property type="entry name" value="Pet191_N"/>
    <property type="match status" value="1"/>
</dbReference>
<feature type="region of interest" description="Disordered" evidence="3">
    <location>
        <begin position="68"/>
        <end position="95"/>
    </location>
</feature>
<name>A0AA38H3P8_9TREE</name>
<dbReference type="GO" id="GO:0033617">
    <property type="term" value="P:mitochondrial respiratory chain complex IV assembly"/>
    <property type="evidence" value="ECO:0007669"/>
    <property type="project" value="TreeGrafter"/>
</dbReference>
<proteinExistence type="inferred from homology"/>
<dbReference type="Proteomes" id="UP001164286">
    <property type="component" value="Unassembled WGS sequence"/>
</dbReference>
<evidence type="ECO:0000256" key="3">
    <source>
        <dbReference type="SAM" id="MobiDB-lite"/>
    </source>
</evidence>
<dbReference type="GO" id="GO:0005739">
    <property type="term" value="C:mitochondrion"/>
    <property type="evidence" value="ECO:0007669"/>
    <property type="project" value="TreeGrafter"/>
</dbReference>
<evidence type="ECO:0000256" key="2">
    <source>
        <dbReference type="ARBA" id="ARBA00023157"/>
    </source>
</evidence>
<evidence type="ECO:0000256" key="1">
    <source>
        <dbReference type="ARBA" id="ARBA00007785"/>
    </source>
</evidence>
<dbReference type="RefSeq" id="XP_052943143.1">
    <property type="nucleotide sequence ID" value="XM_053085932.1"/>
</dbReference>